<dbReference type="SUPFAM" id="SSF52540">
    <property type="entry name" value="P-loop containing nucleoside triphosphate hydrolases"/>
    <property type="match status" value="1"/>
</dbReference>
<name>A0ABU5E7Y9_9PROT</name>
<dbReference type="Gene3D" id="3.40.50.300">
    <property type="entry name" value="P-loop containing nucleotide triphosphate hydrolases"/>
    <property type="match status" value="1"/>
</dbReference>
<dbReference type="Gene3D" id="1.10.260.30">
    <property type="entry name" value="Signal recognition particle, SRP54 subunit, M-domain"/>
    <property type="match status" value="1"/>
</dbReference>
<comment type="domain">
    <text evidence="10">Composed of three domains: the N-terminal N domain, which is responsible for interactions with the ribosome, the central G domain, which binds GTP, and the C-terminal M domain, which binds the RNA and the signal sequence of the RNC.</text>
</comment>
<comment type="catalytic activity">
    <reaction evidence="9 10">
        <text>GTP + H2O = GDP + phosphate + H(+)</text>
        <dbReference type="Rhea" id="RHEA:19669"/>
        <dbReference type="ChEBI" id="CHEBI:15377"/>
        <dbReference type="ChEBI" id="CHEBI:15378"/>
        <dbReference type="ChEBI" id="CHEBI:37565"/>
        <dbReference type="ChEBI" id="CHEBI:43474"/>
        <dbReference type="ChEBI" id="CHEBI:58189"/>
        <dbReference type="EC" id="3.6.5.4"/>
    </reaction>
</comment>
<comment type="caution">
    <text evidence="13">The sequence shown here is derived from an EMBL/GenBank/DDBJ whole genome shotgun (WGS) entry which is preliminary data.</text>
</comment>
<evidence type="ECO:0000256" key="6">
    <source>
        <dbReference type="ARBA" id="ARBA00023134"/>
    </source>
</evidence>
<evidence type="ECO:0000256" key="5">
    <source>
        <dbReference type="ARBA" id="ARBA00022884"/>
    </source>
</evidence>
<evidence type="ECO:0000256" key="8">
    <source>
        <dbReference type="ARBA" id="ARBA00023274"/>
    </source>
</evidence>
<feature type="binding site" evidence="10">
    <location>
        <begin position="251"/>
        <end position="254"/>
    </location>
    <ligand>
        <name>GTP</name>
        <dbReference type="ChEBI" id="CHEBI:37565"/>
    </ligand>
</feature>
<keyword evidence="3 10" id="KW-0547">Nucleotide-binding</keyword>
<evidence type="ECO:0000256" key="11">
    <source>
        <dbReference type="SAM" id="MobiDB-lite"/>
    </source>
</evidence>
<evidence type="ECO:0000256" key="7">
    <source>
        <dbReference type="ARBA" id="ARBA00023135"/>
    </source>
</evidence>
<dbReference type="InterPro" id="IPR000897">
    <property type="entry name" value="SRP54_GTPase_dom"/>
</dbReference>
<dbReference type="InterPro" id="IPR004125">
    <property type="entry name" value="Signal_recog_particle_SRP54_M"/>
</dbReference>
<accession>A0ABU5E7Y9</accession>
<dbReference type="InterPro" id="IPR003593">
    <property type="entry name" value="AAA+_ATPase"/>
</dbReference>
<comment type="similarity">
    <text evidence="2 10">Belongs to the GTP-binding SRP family. SRP54 subfamily.</text>
</comment>
<gene>
    <name evidence="10 13" type="primary">ffh</name>
    <name evidence="13" type="ORF">SMD27_02745</name>
</gene>
<protein>
    <recommendedName>
        <fullName evidence="10">Signal recognition particle protein</fullName>
        <ecNumber evidence="10">3.6.5.4</ecNumber>
    </recommendedName>
    <alternativeName>
        <fullName evidence="10">Fifty-four homolog</fullName>
    </alternativeName>
</protein>
<dbReference type="InterPro" id="IPR004780">
    <property type="entry name" value="SRP"/>
</dbReference>
<dbReference type="EC" id="3.6.5.4" evidence="10"/>
<keyword evidence="7 10" id="KW-0733">Signal recognition particle</keyword>
<comment type="subcellular location">
    <subcellularLocation>
        <location evidence="1">Cell inner membrane</location>
        <topology evidence="1">Peripheral membrane protein</topology>
        <orientation evidence="1">Cytoplasmic side</orientation>
    </subcellularLocation>
    <subcellularLocation>
        <location evidence="10">Cytoplasm</location>
    </subcellularLocation>
    <text evidence="10">The SRP-RNC complex is targeted to the cytoplasmic membrane.</text>
</comment>
<evidence type="ECO:0000256" key="3">
    <source>
        <dbReference type="ARBA" id="ARBA00022741"/>
    </source>
</evidence>
<evidence type="ECO:0000256" key="2">
    <source>
        <dbReference type="ARBA" id="ARBA00005450"/>
    </source>
</evidence>
<keyword evidence="14" id="KW-1185">Reference proteome</keyword>
<reference evidence="13 14" key="1">
    <citation type="journal article" date="2016" name="Antonie Van Leeuwenhoek">
        <title>Dongia soli sp. nov., isolated from soil from Dokdo, Korea.</title>
        <authorList>
            <person name="Kim D.U."/>
            <person name="Lee H."/>
            <person name="Kim H."/>
            <person name="Kim S.G."/>
            <person name="Ka J.O."/>
        </authorList>
    </citation>
    <scope>NUCLEOTIDE SEQUENCE [LARGE SCALE GENOMIC DNA]</scope>
    <source>
        <strain evidence="13 14">D78</strain>
    </source>
</reference>
<dbReference type="Pfam" id="PF02978">
    <property type="entry name" value="SRP_SPB"/>
    <property type="match status" value="1"/>
</dbReference>
<dbReference type="InterPro" id="IPR027417">
    <property type="entry name" value="P-loop_NTPase"/>
</dbReference>
<evidence type="ECO:0000313" key="13">
    <source>
        <dbReference type="EMBL" id="MDY0881750.1"/>
    </source>
</evidence>
<keyword evidence="4 10" id="KW-0378">Hydrolase</keyword>
<dbReference type="Gene3D" id="1.20.120.140">
    <property type="entry name" value="Signal recognition particle SRP54, nucleotide-binding domain"/>
    <property type="match status" value="1"/>
</dbReference>
<sequence>MFDKLSERLSGVFDRLTKRGALSEADVDEALREVRIALLEADVALPVVKDFIAQVREGAVGEAVVKSITPGQMVIKLVHDALVKMLSAGEETATAISLNAPAPVPIMMVGLQGSGKTTSTAKIAKRLAERQGKKVLMASLDTRRPAAQQQLAILAEQIGGRSLPIVPGEPPVAIAKRALQAARLEGFDVVMLDTAGRLAIDEELMDEVAQVHAATNPHETLLVADAMTGQDAVTVAKAFKDRVSVTGIVLTRVDGDARGGAALSMRAVTGCPIKLLGVGEKIDALEDFHADRIAGRILGMGDIVSLVEKAIETTEQEEAERLARKMQKGEFDLDDMASQLRQLLKMGGLGGIMGMLPGLGKMQKQLEGKVDDKIVKRSIAIIESMTPKERKHPDIIKASRKNRIAKGAGVQVQEVNKLLKQHMDMSRMMKQVSKLGKKGLMRSGLAGLMKGGGLPPMGPGGGLGGGLGGPGGGFPGFGGGKK</sequence>
<evidence type="ECO:0000256" key="4">
    <source>
        <dbReference type="ARBA" id="ARBA00022801"/>
    </source>
</evidence>
<dbReference type="Proteomes" id="UP001279642">
    <property type="component" value="Unassembled WGS sequence"/>
</dbReference>
<feature type="domain" description="SRP54-type proteins GTP-binding" evidence="12">
    <location>
        <begin position="272"/>
        <end position="285"/>
    </location>
</feature>
<dbReference type="CDD" id="cd18539">
    <property type="entry name" value="SRP_G"/>
    <property type="match status" value="1"/>
</dbReference>
<dbReference type="InterPro" id="IPR022941">
    <property type="entry name" value="SRP54"/>
</dbReference>
<dbReference type="PANTHER" id="PTHR11564">
    <property type="entry name" value="SIGNAL RECOGNITION PARTICLE 54K PROTEIN SRP54"/>
    <property type="match status" value="1"/>
</dbReference>
<keyword evidence="6 10" id="KW-0342">GTP-binding</keyword>
<dbReference type="SUPFAM" id="SSF47446">
    <property type="entry name" value="Signal peptide-binding domain"/>
    <property type="match status" value="1"/>
</dbReference>
<dbReference type="PANTHER" id="PTHR11564:SF5">
    <property type="entry name" value="SIGNAL RECOGNITION PARTICLE SUBUNIT SRP54"/>
    <property type="match status" value="1"/>
</dbReference>
<dbReference type="Pfam" id="PF02881">
    <property type="entry name" value="SRP54_N"/>
    <property type="match status" value="1"/>
</dbReference>
<proteinExistence type="inferred from homology"/>
<evidence type="ECO:0000256" key="10">
    <source>
        <dbReference type="HAMAP-Rule" id="MF_00306"/>
    </source>
</evidence>
<feature type="binding site" evidence="10">
    <location>
        <begin position="110"/>
        <end position="117"/>
    </location>
    <ligand>
        <name>GTP</name>
        <dbReference type="ChEBI" id="CHEBI:37565"/>
    </ligand>
</feature>
<dbReference type="InterPro" id="IPR036891">
    <property type="entry name" value="Signal_recog_part_SRP54_M_sf"/>
</dbReference>
<dbReference type="EMBL" id="JAXCLW010000001">
    <property type="protein sequence ID" value="MDY0881750.1"/>
    <property type="molecule type" value="Genomic_DNA"/>
</dbReference>
<evidence type="ECO:0000256" key="9">
    <source>
        <dbReference type="ARBA" id="ARBA00048027"/>
    </source>
</evidence>
<dbReference type="NCBIfam" id="TIGR00959">
    <property type="entry name" value="ffh"/>
    <property type="match status" value="1"/>
</dbReference>
<evidence type="ECO:0000259" key="12">
    <source>
        <dbReference type="PROSITE" id="PS00300"/>
    </source>
</evidence>
<dbReference type="SMART" id="SM00382">
    <property type="entry name" value="AAA"/>
    <property type="match status" value="1"/>
</dbReference>
<dbReference type="HAMAP" id="MF_00306">
    <property type="entry name" value="SRP54"/>
    <property type="match status" value="1"/>
</dbReference>
<dbReference type="Pfam" id="PF00448">
    <property type="entry name" value="SRP54"/>
    <property type="match status" value="1"/>
</dbReference>
<dbReference type="PROSITE" id="PS00300">
    <property type="entry name" value="SRP54"/>
    <property type="match status" value="1"/>
</dbReference>
<organism evidence="13 14">
    <name type="scientific">Dongia soli</name>
    <dbReference type="NCBI Taxonomy" id="600628"/>
    <lineage>
        <taxon>Bacteria</taxon>
        <taxon>Pseudomonadati</taxon>
        <taxon>Pseudomonadota</taxon>
        <taxon>Alphaproteobacteria</taxon>
        <taxon>Rhodospirillales</taxon>
        <taxon>Dongiaceae</taxon>
        <taxon>Dongia</taxon>
    </lineage>
</organism>
<feature type="region of interest" description="Disordered" evidence="11">
    <location>
        <begin position="457"/>
        <end position="482"/>
    </location>
</feature>
<dbReference type="SMART" id="SM00963">
    <property type="entry name" value="SRP54_N"/>
    <property type="match status" value="1"/>
</dbReference>
<dbReference type="InterPro" id="IPR042101">
    <property type="entry name" value="SRP54_N_sf"/>
</dbReference>
<feature type="binding site" evidence="10">
    <location>
        <begin position="193"/>
        <end position="197"/>
    </location>
    <ligand>
        <name>GTP</name>
        <dbReference type="ChEBI" id="CHEBI:37565"/>
    </ligand>
</feature>
<comment type="subunit">
    <text evidence="10">Part of the signal recognition particle protein translocation system, which is composed of SRP and FtsY. SRP is a ribonucleoprotein composed of Ffh and a 4.5S RNA molecule.</text>
</comment>
<dbReference type="SMART" id="SM00962">
    <property type="entry name" value="SRP54"/>
    <property type="match status" value="1"/>
</dbReference>
<keyword evidence="10" id="KW-0963">Cytoplasm</keyword>
<evidence type="ECO:0000256" key="1">
    <source>
        <dbReference type="ARBA" id="ARBA00004515"/>
    </source>
</evidence>
<dbReference type="InterPro" id="IPR013822">
    <property type="entry name" value="Signal_recog_particl_SRP54_hlx"/>
</dbReference>
<comment type="function">
    <text evidence="10">Involved in targeting and insertion of nascent membrane proteins into the cytoplasmic membrane. Binds to the hydrophobic signal sequence of the ribosome-nascent chain (RNC) as it emerges from the ribosomes. The SRP-RNC complex is then targeted to the cytoplasmic membrane where it interacts with the SRP receptor FtsY. Interaction with FtsY leads to the transfer of the RNC complex to the Sec translocase for insertion into the membrane, the hydrolysis of GTP by both Ffh and FtsY, and the dissociation of the SRP-FtsY complex into the individual components.</text>
</comment>
<keyword evidence="5 10" id="KW-0694">RNA-binding</keyword>
<evidence type="ECO:0000313" key="14">
    <source>
        <dbReference type="Proteomes" id="UP001279642"/>
    </source>
</evidence>
<keyword evidence="8 10" id="KW-0687">Ribonucleoprotein</keyword>
<dbReference type="RefSeq" id="WP_320506801.1">
    <property type="nucleotide sequence ID" value="NZ_JAXCLW010000001.1"/>
</dbReference>